<sequence length="426" mass="49145">MLIFGLTKRLPTGGNCISNTLGTGRVARYITQATREKIFFNRKRELVKFKNAFSADPELHVVLGPPSTGKTALIHEVTSKGDFNPLFINCREGQFDTPKRIYDSISSQFAPFFKKYTDIFKKLLEQGEISYIMNDIQLKIKPFGVDPFNEKTITSNDVSKLLDYIGNALPNWTHWDGYKVPPPILVIDEANMFSQLGNSEEGEVLLKSILNWMVVNTKEKGRFHVVLTSSDSFFFNWIVNLLHIPHATPYVVGDLSKEEAKEYFEKHVLPRYECKELEGKFDRVCRITGTRILIIDRYVKEYKNYDGKLEDSKFSIYESEYNKLKRGLYPKKLRYSDKPNPPLWKDYDLIKTMEAIVKAEDQGYILEDDLIKAIGSEQVDSLVDYNFLHRRPTTRFANDIDSPDEIILTAMNQPSVRAMERILSKA</sequence>
<dbReference type="EMBL" id="CAJVPQ010006477">
    <property type="protein sequence ID" value="CAG8685173.1"/>
    <property type="molecule type" value="Genomic_DNA"/>
</dbReference>
<comment type="caution">
    <text evidence="2">The sequence shown here is derived from an EMBL/GenBank/DDBJ whole genome shotgun (WGS) entry which is preliminary data.</text>
</comment>
<feature type="domain" description="ATPase" evidence="1">
    <location>
        <begin position="39"/>
        <end position="289"/>
    </location>
</feature>
<dbReference type="SUPFAM" id="SSF52540">
    <property type="entry name" value="P-loop containing nucleoside triphosphate hydrolases"/>
    <property type="match status" value="1"/>
</dbReference>
<reference evidence="2" key="1">
    <citation type="submission" date="2021-06" db="EMBL/GenBank/DDBJ databases">
        <authorList>
            <person name="Kallberg Y."/>
            <person name="Tangrot J."/>
            <person name="Rosling A."/>
        </authorList>
    </citation>
    <scope>NUCLEOTIDE SEQUENCE</scope>
    <source>
        <strain evidence="2">UK204</strain>
    </source>
</reference>
<dbReference type="PANTHER" id="PTHR37096:SF1">
    <property type="entry name" value="AAA+ ATPASE DOMAIN-CONTAINING PROTEIN"/>
    <property type="match status" value="1"/>
</dbReference>
<dbReference type="Pfam" id="PF01637">
    <property type="entry name" value="ATPase_2"/>
    <property type="match status" value="1"/>
</dbReference>
<evidence type="ECO:0000259" key="1">
    <source>
        <dbReference type="Pfam" id="PF01637"/>
    </source>
</evidence>
<keyword evidence="3" id="KW-1185">Reference proteome</keyword>
<evidence type="ECO:0000313" key="3">
    <source>
        <dbReference type="Proteomes" id="UP000789570"/>
    </source>
</evidence>
<gene>
    <name evidence="2" type="ORF">FCALED_LOCUS12709</name>
</gene>
<organism evidence="2 3">
    <name type="scientific">Funneliformis caledonium</name>
    <dbReference type="NCBI Taxonomy" id="1117310"/>
    <lineage>
        <taxon>Eukaryota</taxon>
        <taxon>Fungi</taxon>
        <taxon>Fungi incertae sedis</taxon>
        <taxon>Mucoromycota</taxon>
        <taxon>Glomeromycotina</taxon>
        <taxon>Glomeromycetes</taxon>
        <taxon>Glomerales</taxon>
        <taxon>Glomeraceae</taxon>
        <taxon>Funneliformis</taxon>
    </lineage>
</organism>
<dbReference type="PANTHER" id="PTHR37096">
    <property type="entry name" value="YALI0E33429P"/>
    <property type="match status" value="1"/>
</dbReference>
<evidence type="ECO:0000313" key="2">
    <source>
        <dbReference type="EMBL" id="CAG8685173.1"/>
    </source>
</evidence>
<dbReference type="InterPro" id="IPR051667">
    <property type="entry name" value="Archaeal_ATPase_domain"/>
</dbReference>
<proteinExistence type="predicted"/>
<protein>
    <submittedName>
        <fullName evidence="2">6362_t:CDS:1</fullName>
    </submittedName>
</protein>
<name>A0A9N9EP40_9GLOM</name>
<dbReference type="OrthoDB" id="2150628at2759"/>
<dbReference type="AlphaFoldDB" id="A0A9N9EP40"/>
<dbReference type="Proteomes" id="UP000789570">
    <property type="component" value="Unassembled WGS sequence"/>
</dbReference>
<dbReference type="Gene3D" id="3.40.50.300">
    <property type="entry name" value="P-loop containing nucleotide triphosphate hydrolases"/>
    <property type="match status" value="1"/>
</dbReference>
<dbReference type="InterPro" id="IPR027417">
    <property type="entry name" value="P-loop_NTPase"/>
</dbReference>
<dbReference type="InterPro" id="IPR011579">
    <property type="entry name" value="ATPase_dom"/>
</dbReference>
<dbReference type="GO" id="GO:0005524">
    <property type="term" value="F:ATP binding"/>
    <property type="evidence" value="ECO:0007669"/>
    <property type="project" value="InterPro"/>
</dbReference>
<accession>A0A9N9EP40</accession>